<evidence type="ECO:0000256" key="3">
    <source>
        <dbReference type="ARBA" id="ARBA00022989"/>
    </source>
</evidence>
<evidence type="ECO:0000256" key="1">
    <source>
        <dbReference type="ARBA" id="ARBA00004141"/>
    </source>
</evidence>
<feature type="transmembrane region" description="Helical" evidence="5">
    <location>
        <begin position="7"/>
        <end position="28"/>
    </location>
</feature>
<dbReference type="GO" id="GO:0016020">
    <property type="term" value="C:membrane"/>
    <property type="evidence" value="ECO:0007669"/>
    <property type="project" value="UniProtKB-SubCell"/>
</dbReference>
<keyword evidence="4 5" id="KW-0472">Membrane</keyword>
<feature type="transmembrane region" description="Helical" evidence="5">
    <location>
        <begin position="159"/>
        <end position="180"/>
    </location>
</feature>
<dbReference type="Gene3D" id="1.20.1250.20">
    <property type="entry name" value="MFS general substrate transporter like domains"/>
    <property type="match status" value="1"/>
</dbReference>
<keyword evidence="2 5" id="KW-0812">Transmembrane</keyword>
<feature type="transmembrane region" description="Helical" evidence="5">
    <location>
        <begin position="131"/>
        <end position="153"/>
    </location>
</feature>
<name>A0A7S3I496_9SPIT</name>
<keyword evidence="3 5" id="KW-1133">Transmembrane helix</keyword>
<dbReference type="PANTHER" id="PTHR10924">
    <property type="entry name" value="MAJOR FACILITATOR SUPERFAMILY PROTEIN-RELATED"/>
    <property type="match status" value="1"/>
</dbReference>
<sequence length="226" mass="24760">MRNKEFILNLVVFIFVWGNYITIGNVLTPLFGEYFSTAQISVIGMIFVITGAVSCFLMGVFLDRTKKFLTAIRAVVISIFCLFAVSPFILPLGLLWLTCIFGFFAGLFNVPILPACYQYAATQTGKLPPAVVNGLMMSGAQSWAFTLSLLVTLLMNINVVYGLICMTLLMMIALICAMCIKEKSLLNLVSNKSVLTNEDSDSVASEEVEVVAESVERTTNSLFAPV</sequence>
<dbReference type="EMBL" id="HBIE01026914">
    <property type="protein sequence ID" value="CAE0313289.1"/>
    <property type="molecule type" value="Transcribed_RNA"/>
</dbReference>
<proteinExistence type="predicted"/>
<dbReference type="InterPro" id="IPR036259">
    <property type="entry name" value="MFS_trans_sf"/>
</dbReference>
<protein>
    <recommendedName>
        <fullName evidence="7">MFS transporter</fullName>
    </recommendedName>
</protein>
<accession>A0A7S3I496</accession>
<gene>
    <name evidence="6" type="ORF">FEHR0123_LOCUS8213</name>
</gene>
<feature type="transmembrane region" description="Helical" evidence="5">
    <location>
        <begin position="95"/>
        <end position="119"/>
    </location>
</feature>
<evidence type="ECO:0000256" key="5">
    <source>
        <dbReference type="SAM" id="Phobius"/>
    </source>
</evidence>
<organism evidence="6">
    <name type="scientific">Favella ehrenbergii</name>
    <dbReference type="NCBI Taxonomy" id="182087"/>
    <lineage>
        <taxon>Eukaryota</taxon>
        <taxon>Sar</taxon>
        <taxon>Alveolata</taxon>
        <taxon>Ciliophora</taxon>
        <taxon>Intramacronucleata</taxon>
        <taxon>Spirotrichea</taxon>
        <taxon>Choreotrichia</taxon>
        <taxon>Tintinnida</taxon>
        <taxon>Xystonellidae</taxon>
        <taxon>Favella</taxon>
    </lineage>
</organism>
<dbReference type="AlphaFoldDB" id="A0A7S3I496"/>
<reference evidence="6" key="1">
    <citation type="submission" date="2021-01" db="EMBL/GenBank/DDBJ databases">
        <authorList>
            <person name="Corre E."/>
            <person name="Pelletier E."/>
            <person name="Niang G."/>
            <person name="Scheremetjew M."/>
            <person name="Finn R."/>
            <person name="Kale V."/>
            <person name="Holt S."/>
            <person name="Cochrane G."/>
            <person name="Meng A."/>
            <person name="Brown T."/>
            <person name="Cohen L."/>
        </authorList>
    </citation>
    <scope>NUCLEOTIDE SEQUENCE</scope>
    <source>
        <strain evidence="6">Fehren 1</strain>
    </source>
</reference>
<feature type="transmembrane region" description="Helical" evidence="5">
    <location>
        <begin position="40"/>
        <end position="61"/>
    </location>
</feature>
<evidence type="ECO:0008006" key="7">
    <source>
        <dbReference type="Google" id="ProtNLM"/>
    </source>
</evidence>
<feature type="transmembrane region" description="Helical" evidence="5">
    <location>
        <begin position="68"/>
        <end position="89"/>
    </location>
</feature>
<evidence type="ECO:0000256" key="2">
    <source>
        <dbReference type="ARBA" id="ARBA00022692"/>
    </source>
</evidence>
<dbReference type="InterPro" id="IPR049680">
    <property type="entry name" value="FLVCR1-2_SLC49-like"/>
</dbReference>
<evidence type="ECO:0000256" key="4">
    <source>
        <dbReference type="ARBA" id="ARBA00023136"/>
    </source>
</evidence>
<evidence type="ECO:0000313" key="6">
    <source>
        <dbReference type="EMBL" id="CAE0313289.1"/>
    </source>
</evidence>
<dbReference type="SUPFAM" id="SSF103473">
    <property type="entry name" value="MFS general substrate transporter"/>
    <property type="match status" value="1"/>
</dbReference>
<comment type="subcellular location">
    <subcellularLocation>
        <location evidence="1">Membrane</location>
        <topology evidence="1">Multi-pass membrane protein</topology>
    </subcellularLocation>
</comment>
<dbReference type="PANTHER" id="PTHR10924:SF6">
    <property type="entry name" value="SOLUTE CARRIER FAMILY 49 MEMBER A3"/>
    <property type="match status" value="1"/>
</dbReference>